<evidence type="ECO:0000313" key="1">
    <source>
        <dbReference type="EMBL" id="QKU33614.1"/>
    </source>
</evidence>
<dbReference type="KEGG" id="vg:80516912"/>
<protein>
    <submittedName>
        <fullName evidence="1">Putative ORFan</fullName>
    </submittedName>
</protein>
<accession>A0A6N1ND38</accession>
<proteinExistence type="predicted"/>
<dbReference type="RefSeq" id="YP_010780221.1">
    <property type="nucleotide sequence ID" value="NC_075038.1"/>
</dbReference>
<name>A0A6N1ND38_9VIRU</name>
<dbReference type="GeneID" id="80516912"/>
<organism evidence="1">
    <name type="scientific">Tupanvirus deep ocean</name>
    <dbReference type="NCBI Taxonomy" id="2126984"/>
    <lineage>
        <taxon>Viruses</taxon>
        <taxon>Varidnaviria</taxon>
        <taxon>Bamfordvirae</taxon>
        <taxon>Nucleocytoviricota</taxon>
        <taxon>Megaviricetes</taxon>
        <taxon>Imitervirales</taxon>
        <taxon>Mimiviridae</taxon>
        <taxon>Megamimivirinae</taxon>
        <taxon>Tupanvirus</taxon>
        <taxon>Tupanvirus altamarinense</taxon>
    </lineage>
</organism>
<reference evidence="1" key="1">
    <citation type="submission" date="2017-06" db="EMBL/GenBank/DDBJ databases">
        <authorList>
            <person name="Assis F.L."/>
            <person name="Abrahao J.S."/>
            <person name="Silva L."/>
            <person name="Khalil J.B."/>
            <person name="Rodrigues R."/>
            <person name="Silva L.S."/>
            <person name="Boratto P."/>
            <person name="Andrade M."/>
            <person name="Kroon E.G."/>
            <person name="Ribeiro B."/>
            <person name="Bergier I."/>
            <person name="Seligmann H."/>
            <person name="Ghigo E."/>
            <person name="Colson P."/>
            <person name="Levasseur A."/>
            <person name="Raoult D."/>
            <person name="Scola B.L."/>
        </authorList>
    </citation>
    <scope>NUCLEOTIDE SEQUENCE</scope>
    <source>
        <strain evidence="1">Deep ocean</strain>
    </source>
</reference>
<dbReference type="EMBL" id="MF405918">
    <property type="protein sequence ID" value="QKU33614.1"/>
    <property type="molecule type" value="Genomic_DNA"/>
</dbReference>
<sequence>MEQILEILNSNKKIYQKYVTEHAKQIDKEKRKIIELTVLFNSQPVAKDSVMEQANGISDRFKNIVIERKSWLSIPKENFGMVSPENQMEKSDDSKLWWIKTMNNLYERCDVPDLYNYWLDIYGKIKDITYIRDQGEMYHKLTSHLNPGQLLQCDFYRAVQTFFDYGFEIMRIKENLGRFCARQSAISASDTLKFVIRKNNWIAKVSFTDDIDCISGILRPSIILDMLCEKKYDGEDFYAWASAEENTKYMIKMFEIGYDAMINEYFGHYLALTKYLYEKDIIVNSAPISKNTCRYFDKSKEIYHKISMPTINSKILYLHFKPIQNKLVLSFDKYVFPDNYTEGAHKSNNGRYYVIDYNNVKELPKVIEIVRCFLKETNPNYKRVYTVGNDEYTLDPLIDYLMEIRKKCRLAIHDNELDTDLYNGLIINYNINIIDNLGMQSESYLPCNIQINVRYHQKENPTLCSLDIKMLELYNNTKQPLVHVTKTGTLEELIVIVKSFLDNLRD</sequence>
<reference evidence="1" key="2">
    <citation type="journal article" date="2018" name="Nat. Commun.">
        <title>Tailed giant Tupanvirus possesses the most complete translational apparatus of the known virosphere.</title>
        <authorList>
            <person name="Abrahao J."/>
            <person name="Silva L."/>
            <person name="Silva L.S."/>
            <person name="Khalil J.Y.B."/>
            <person name="Rodrigues R."/>
            <person name="Arantes T."/>
            <person name="Assis F."/>
            <person name="Boratto P."/>
            <person name="Andrade M."/>
            <person name="Kroon E.G."/>
            <person name="Ribeiro B."/>
            <person name="Bergier I."/>
            <person name="Seligmann H."/>
            <person name="Ghigo E."/>
            <person name="Colson P."/>
            <person name="Levasseur A."/>
            <person name="Kroemer G."/>
            <person name="Raoult D."/>
            <person name="La Scola B."/>
        </authorList>
    </citation>
    <scope>NUCLEOTIDE SEQUENCE [LARGE SCALE GENOMIC DNA]</scope>
    <source>
        <strain evidence="1">Deep ocean</strain>
    </source>
</reference>